<gene>
    <name evidence="3" type="ORF">CYNAS_LOCUS17192</name>
</gene>
<proteinExistence type="predicted"/>
<protein>
    <recommendedName>
        <fullName evidence="5">Saposin B-type domain-containing protein</fullName>
    </recommendedName>
</protein>
<accession>A0AA36MA52</accession>
<dbReference type="Proteomes" id="UP001176961">
    <property type="component" value="Unassembled WGS sequence"/>
</dbReference>
<feature type="signal peptide" evidence="2">
    <location>
        <begin position="1"/>
        <end position="20"/>
    </location>
</feature>
<feature type="chain" id="PRO_5041436341" description="Saposin B-type domain-containing protein" evidence="2">
    <location>
        <begin position="21"/>
        <end position="125"/>
    </location>
</feature>
<keyword evidence="2" id="KW-0732">Signal</keyword>
<comment type="caution">
    <text evidence="3">The sequence shown here is derived from an EMBL/GenBank/DDBJ whole genome shotgun (WGS) entry which is preliminary data.</text>
</comment>
<name>A0AA36MA52_CYLNA</name>
<evidence type="ECO:0000256" key="1">
    <source>
        <dbReference type="SAM" id="MobiDB-lite"/>
    </source>
</evidence>
<organism evidence="3 4">
    <name type="scientific">Cylicocyclus nassatus</name>
    <name type="common">Nematode worm</name>
    <dbReference type="NCBI Taxonomy" id="53992"/>
    <lineage>
        <taxon>Eukaryota</taxon>
        <taxon>Metazoa</taxon>
        <taxon>Ecdysozoa</taxon>
        <taxon>Nematoda</taxon>
        <taxon>Chromadorea</taxon>
        <taxon>Rhabditida</taxon>
        <taxon>Rhabditina</taxon>
        <taxon>Rhabditomorpha</taxon>
        <taxon>Strongyloidea</taxon>
        <taxon>Strongylidae</taxon>
        <taxon>Cylicocyclus</taxon>
    </lineage>
</organism>
<keyword evidence="4" id="KW-1185">Reference proteome</keyword>
<reference evidence="3" key="1">
    <citation type="submission" date="2023-07" db="EMBL/GenBank/DDBJ databases">
        <authorList>
            <consortium name="CYATHOMIX"/>
        </authorList>
    </citation>
    <scope>NUCLEOTIDE SEQUENCE</scope>
    <source>
        <strain evidence="3">N/A</strain>
    </source>
</reference>
<evidence type="ECO:0000313" key="3">
    <source>
        <dbReference type="EMBL" id="CAJ0605209.1"/>
    </source>
</evidence>
<sequence length="125" mass="14198">MLRTLAYLLVILRISEQCAARKENVPHQTNIPQGDLPPRSRKQAPPGSALCRSCEDFLTELRIGAPKKLDLVMDRTRAAAREFLPFYSHVDGVIVDFLSGCVQSSARWIFKLINPRRECTRLMLC</sequence>
<dbReference type="EMBL" id="CATQJL010000316">
    <property type="protein sequence ID" value="CAJ0605209.1"/>
    <property type="molecule type" value="Genomic_DNA"/>
</dbReference>
<dbReference type="AlphaFoldDB" id="A0AA36MA52"/>
<evidence type="ECO:0008006" key="5">
    <source>
        <dbReference type="Google" id="ProtNLM"/>
    </source>
</evidence>
<evidence type="ECO:0000256" key="2">
    <source>
        <dbReference type="SAM" id="SignalP"/>
    </source>
</evidence>
<evidence type="ECO:0000313" key="4">
    <source>
        <dbReference type="Proteomes" id="UP001176961"/>
    </source>
</evidence>
<feature type="region of interest" description="Disordered" evidence="1">
    <location>
        <begin position="25"/>
        <end position="48"/>
    </location>
</feature>